<evidence type="ECO:0000256" key="1">
    <source>
        <dbReference type="SAM" id="Phobius"/>
    </source>
</evidence>
<name>A0A444PY67_9MICO</name>
<keyword evidence="1" id="KW-0472">Membrane</keyword>
<dbReference type="Proteomes" id="UP000288547">
    <property type="component" value="Unassembled WGS sequence"/>
</dbReference>
<sequence length="201" mass="21063">MKLYSDVPRQRWAQILGDVVALAVLIGGVIVALTIHGAITALDAIGRNVQQSGQGLSSTMSDVGEALSSTPLIGEGISAPFDAASGAAAELATAGENWQLGVHTLAAIVAWTIVAIVVAILAFGWIRPRLVGAVRRGRLARLAGSPNALELLAFRALTEREPRDVLALDPAVMDAWRRGDPGVVRRLAALELRSAGVHFPL</sequence>
<protein>
    <submittedName>
        <fullName evidence="2">Uncharacterized protein</fullName>
    </submittedName>
</protein>
<proteinExistence type="predicted"/>
<organism evidence="2 3">
    <name type="scientific">Labedella phragmitis</name>
    <dbReference type="NCBI Taxonomy" id="2498849"/>
    <lineage>
        <taxon>Bacteria</taxon>
        <taxon>Bacillati</taxon>
        <taxon>Actinomycetota</taxon>
        <taxon>Actinomycetes</taxon>
        <taxon>Micrococcales</taxon>
        <taxon>Microbacteriaceae</taxon>
        <taxon>Labedella</taxon>
    </lineage>
</organism>
<comment type="caution">
    <text evidence="2">The sequence shown here is derived from an EMBL/GenBank/DDBJ whole genome shotgun (WGS) entry which is preliminary data.</text>
</comment>
<keyword evidence="1" id="KW-0812">Transmembrane</keyword>
<dbReference type="AlphaFoldDB" id="A0A444PY67"/>
<keyword evidence="1" id="KW-1133">Transmembrane helix</keyword>
<feature type="transmembrane region" description="Helical" evidence="1">
    <location>
        <begin position="105"/>
        <end position="126"/>
    </location>
</feature>
<keyword evidence="3" id="KW-1185">Reference proteome</keyword>
<accession>A0A444PY67</accession>
<evidence type="ECO:0000313" key="2">
    <source>
        <dbReference type="EMBL" id="RWZ52816.1"/>
    </source>
</evidence>
<dbReference type="RefSeq" id="WP_128493659.1">
    <property type="nucleotide sequence ID" value="NZ_RZNB01000001.1"/>
</dbReference>
<dbReference type="OrthoDB" id="5198533at2"/>
<reference evidence="2 3" key="1">
    <citation type="submission" date="2018-12" db="EMBL/GenBank/DDBJ databases">
        <authorList>
            <person name="Li F."/>
        </authorList>
    </citation>
    <scope>NUCLEOTIDE SEQUENCE [LARGE SCALE GENOMIC DNA]</scope>
    <source>
        <strain evidence="2 3">11W25H-1</strain>
    </source>
</reference>
<gene>
    <name evidence="2" type="ORF">ELQ90_02405</name>
</gene>
<evidence type="ECO:0000313" key="3">
    <source>
        <dbReference type="Proteomes" id="UP000288547"/>
    </source>
</evidence>
<dbReference type="EMBL" id="RZNB01000001">
    <property type="protein sequence ID" value="RWZ52816.1"/>
    <property type="molecule type" value="Genomic_DNA"/>
</dbReference>
<feature type="transmembrane region" description="Helical" evidence="1">
    <location>
        <begin position="12"/>
        <end position="39"/>
    </location>
</feature>